<dbReference type="InterPro" id="IPR019056">
    <property type="entry name" value="Phage_TAC_6"/>
</dbReference>
<dbReference type="EMBL" id="JAMXQS010000001">
    <property type="protein sequence ID" value="MCO6048640.1"/>
    <property type="molecule type" value="Genomic_DNA"/>
</dbReference>
<evidence type="ECO:0000313" key="1">
    <source>
        <dbReference type="EMBL" id="MCO6048640.1"/>
    </source>
</evidence>
<evidence type="ECO:0000313" key="2">
    <source>
        <dbReference type="Proteomes" id="UP001205906"/>
    </source>
</evidence>
<accession>A0ABT1C1E4</accession>
<dbReference type="Pfam" id="PF09550">
    <property type="entry name" value="Phage_TAC_6"/>
    <property type="match status" value="1"/>
</dbReference>
<reference evidence="1 2" key="1">
    <citation type="submission" date="2022-06" db="EMBL/GenBank/DDBJ databases">
        <title>Mesorhizobium sp. strain RP14 Genome sequencing and assembly.</title>
        <authorList>
            <person name="Kim I."/>
        </authorList>
    </citation>
    <scope>NUCLEOTIDE SEQUENCE [LARGE SCALE GENOMIC DNA]</scope>
    <source>
        <strain evidence="2">RP14(2022)</strain>
    </source>
</reference>
<name>A0ABT1C1E4_9HYPH</name>
<dbReference type="Proteomes" id="UP001205906">
    <property type="component" value="Unassembled WGS sequence"/>
</dbReference>
<protein>
    <submittedName>
        <fullName evidence="1">Phage tail assembly chaperone</fullName>
    </submittedName>
</protein>
<comment type="caution">
    <text evidence="1">The sequence shown here is derived from an EMBL/GenBank/DDBJ whole genome shotgun (WGS) entry which is preliminary data.</text>
</comment>
<keyword evidence="2" id="KW-1185">Reference proteome</keyword>
<gene>
    <name evidence="1" type="ORF">NGM99_02400</name>
</gene>
<proteinExistence type="predicted"/>
<dbReference type="RefSeq" id="WP_252815552.1">
    <property type="nucleotide sequence ID" value="NZ_JAMXQS010000001.1"/>
</dbReference>
<organism evidence="1 2">
    <name type="scientific">Mesorhizobium liriopis</name>
    <dbReference type="NCBI Taxonomy" id="2953882"/>
    <lineage>
        <taxon>Bacteria</taxon>
        <taxon>Pseudomonadati</taxon>
        <taxon>Pseudomonadota</taxon>
        <taxon>Alphaproteobacteria</taxon>
        <taxon>Hyphomicrobiales</taxon>
        <taxon>Phyllobacteriaceae</taxon>
        <taxon>Mesorhizobium</taxon>
    </lineage>
</organism>
<sequence>MALGLGFLRLAPQEFWTMTPRELERALSFFLPDVEGFGREQLGALMRAFPDTERVDG</sequence>